<dbReference type="STRING" id="176090.SSIN_1795"/>
<sequence>MTNFMGFSEFFMQNPILVLILLAHVLADFQLQSQKMADLKSRRMNFLILHLGIVLLPLLLLGLILPNYLLYFTLVWLSHVLIDFLKYRLNFLIVPRHAQKFAFIVDQVLHLISIFALYFLLGQQQISSPRWLSEHYLMLQAFFFFTLTGKPVNILFKLFFSKYQAGEDSGETIAGAGAMIGILERLIMGLSLIFGQFTAIGLVFTAKSIARYNKISESQSFAEYYLIGSLFSMISVLLTYGLLYW</sequence>
<comment type="caution">
    <text evidence="2">The sequence shown here is derived from an EMBL/GenBank/DDBJ whole genome shotgun (WGS) entry which is preliminary data.</text>
</comment>
<keyword evidence="1" id="KW-0472">Membrane</keyword>
<evidence type="ECO:0000256" key="1">
    <source>
        <dbReference type="SAM" id="Phobius"/>
    </source>
</evidence>
<dbReference type="AlphaFoldDB" id="A0A0A0DF13"/>
<evidence type="ECO:0000313" key="3">
    <source>
        <dbReference type="Proteomes" id="UP000030019"/>
    </source>
</evidence>
<keyword evidence="1" id="KW-0812">Transmembrane</keyword>
<reference evidence="2 3" key="1">
    <citation type="submission" date="2014-06" db="EMBL/GenBank/DDBJ databases">
        <authorList>
            <person name="Teng J.L."/>
            <person name="Huang Y."/>
            <person name="Tse H."/>
            <person name="Lau S.K."/>
            <person name="Woo P.C."/>
        </authorList>
    </citation>
    <scope>NUCLEOTIDE SEQUENCE [LARGE SCALE GENOMIC DNA]</scope>
    <source>
        <strain evidence="2 3">HKU4</strain>
    </source>
</reference>
<feature type="transmembrane region" description="Helical" evidence="1">
    <location>
        <begin position="141"/>
        <end position="160"/>
    </location>
</feature>
<dbReference type="Proteomes" id="UP000030019">
    <property type="component" value="Unassembled WGS sequence"/>
</dbReference>
<evidence type="ECO:0000313" key="2">
    <source>
        <dbReference type="EMBL" id="KGM36438.1"/>
    </source>
</evidence>
<accession>A0A0A0DF13</accession>
<feature type="transmembrane region" description="Helical" evidence="1">
    <location>
        <begin position="70"/>
        <end position="89"/>
    </location>
</feature>
<dbReference type="RefSeq" id="WP_037618018.1">
    <property type="nucleotide sequence ID" value="NZ_JPEN01000103.1"/>
</dbReference>
<dbReference type="PATRIC" id="fig|176090.4.peg.1742"/>
<gene>
    <name evidence="2" type="ORF">SSIN_1795</name>
</gene>
<dbReference type="InterPro" id="IPR021737">
    <property type="entry name" value="Phage_phiKZ_Orf197"/>
</dbReference>
<feature type="transmembrane region" description="Helical" evidence="1">
    <location>
        <begin position="12"/>
        <end position="31"/>
    </location>
</feature>
<feature type="transmembrane region" description="Helical" evidence="1">
    <location>
        <begin position="101"/>
        <end position="121"/>
    </location>
</feature>
<feature type="transmembrane region" description="Helical" evidence="1">
    <location>
        <begin position="186"/>
        <end position="204"/>
    </location>
</feature>
<protein>
    <recommendedName>
        <fullName evidence="4">DUF3307 domain-containing protein</fullName>
    </recommendedName>
</protein>
<feature type="transmembrane region" description="Helical" evidence="1">
    <location>
        <begin position="43"/>
        <end position="64"/>
    </location>
</feature>
<feature type="transmembrane region" description="Helical" evidence="1">
    <location>
        <begin position="224"/>
        <end position="243"/>
    </location>
</feature>
<dbReference type="Pfam" id="PF11750">
    <property type="entry name" value="DUF3307"/>
    <property type="match status" value="1"/>
</dbReference>
<keyword evidence="3" id="KW-1185">Reference proteome</keyword>
<name>A0A0A0DF13_9STRE</name>
<dbReference type="eggNOG" id="COG5061">
    <property type="taxonomic scope" value="Bacteria"/>
</dbReference>
<dbReference type="EMBL" id="JPEN01000103">
    <property type="protein sequence ID" value="KGM36438.1"/>
    <property type="molecule type" value="Genomic_DNA"/>
</dbReference>
<keyword evidence="1" id="KW-1133">Transmembrane helix</keyword>
<evidence type="ECO:0008006" key="4">
    <source>
        <dbReference type="Google" id="ProtNLM"/>
    </source>
</evidence>
<proteinExistence type="predicted"/>
<organism evidence="2 3">
    <name type="scientific">Streptococcus sinensis</name>
    <dbReference type="NCBI Taxonomy" id="176090"/>
    <lineage>
        <taxon>Bacteria</taxon>
        <taxon>Bacillati</taxon>
        <taxon>Bacillota</taxon>
        <taxon>Bacilli</taxon>
        <taxon>Lactobacillales</taxon>
        <taxon>Streptococcaceae</taxon>
        <taxon>Streptococcus</taxon>
    </lineage>
</organism>